<gene>
    <name evidence="1" type="ORF">ACOLOM_LOCUS12515</name>
</gene>
<dbReference type="Proteomes" id="UP000789525">
    <property type="component" value="Unassembled WGS sequence"/>
</dbReference>
<evidence type="ECO:0000313" key="2">
    <source>
        <dbReference type="Proteomes" id="UP000789525"/>
    </source>
</evidence>
<comment type="caution">
    <text evidence="1">The sequence shown here is derived from an EMBL/GenBank/DDBJ whole genome shotgun (WGS) entry which is preliminary data.</text>
</comment>
<dbReference type="EMBL" id="CAJVPT010051133">
    <property type="protein sequence ID" value="CAG8747283.1"/>
    <property type="molecule type" value="Genomic_DNA"/>
</dbReference>
<organism evidence="1 2">
    <name type="scientific">Acaulospora colombiana</name>
    <dbReference type="NCBI Taxonomy" id="27376"/>
    <lineage>
        <taxon>Eukaryota</taxon>
        <taxon>Fungi</taxon>
        <taxon>Fungi incertae sedis</taxon>
        <taxon>Mucoromycota</taxon>
        <taxon>Glomeromycotina</taxon>
        <taxon>Glomeromycetes</taxon>
        <taxon>Diversisporales</taxon>
        <taxon>Acaulosporaceae</taxon>
        <taxon>Acaulospora</taxon>
    </lineage>
</organism>
<evidence type="ECO:0000313" key="1">
    <source>
        <dbReference type="EMBL" id="CAG8747283.1"/>
    </source>
</evidence>
<keyword evidence="2" id="KW-1185">Reference proteome</keyword>
<reference evidence="1" key="1">
    <citation type="submission" date="2021-06" db="EMBL/GenBank/DDBJ databases">
        <authorList>
            <person name="Kallberg Y."/>
            <person name="Tangrot J."/>
            <person name="Rosling A."/>
        </authorList>
    </citation>
    <scope>NUCLEOTIDE SEQUENCE</scope>
    <source>
        <strain evidence="1">CL356</strain>
    </source>
</reference>
<feature type="non-terminal residue" evidence="1">
    <location>
        <position position="1"/>
    </location>
</feature>
<name>A0ACA9QF37_9GLOM</name>
<protein>
    <submittedName>
        <fullName evidence="1">17303_t:CDS:1</fullName>
    </submittedName>
</protein>
<proteinExistence type="predicted"/>
<sequence>GRRSLSRSEFRPPSSQARHTPWNSVSGVDYKGASTPSRPPSRSQSRAGARTPNGMYGTNPRTRPQTPSHIPAPVSYFNLARSPSRAASESDLDDMEFPTSLMQRAFTPSADRGFATPDPGRKRRPSNSLIPVPTLNITSNSRPGTALSMNDHRSGSPSQDGHGRRSPRESPSAWKEGSVFKESPSNPYKDSSPSAGRAGARSQTPEAMLRSRAMQTPVYLDNSSPNEKNATPSGRPRASAPSSFKGDGKTLVFGPGGSGNPNEGGRGPSRPTSRSANYGFGRMTPGLDGPGPTYIPAKTDELDVEVANVVNGMPHGFL</sequence>
<accession>A0ACA9QF37</accession>